<dbReference type="RefSeq" id="WP_187562156.1">
    <property type="nucleotide sequence ID" value="NZ_JACGWS010000005.1"/>
</dbReference>
<organism evidence="2 3">
    <name type="scientific">Kordia aestuariivivens</name>
    <dbReference type="NCBI Taxonomy" id="2759037"/>
    <lineage>
        <taxon>Bacteria</taxon>
        <taxon>Pseudomonadati</taxon>
        <taxon>Bacteroidota</taxon>
        <taxon>Flavobacteriia</taxon>
        <taxon>Flavobacteriales</taxon>
        <taxon>Flavobacteriaceae</taxon>
        <taxon>Kordia</taxon>
    </lineage>
</organism>
<evidence type="ECO:0000313" key="3">
    <source>
        <dbReference type="Proteomes" id="UP000619238"/>
    </source>
</evidence>
<proteinExistence type="predicted"/>
<reference evidence="2 3" key="1">
    <citation type="submission" date="2020-07" db="EMBL/GenBank/DDBJ databases">
        <title>Description of Kordia aestuariivivens sp. nov., isolated from a tidal flat.</title>
        <authorList>
            <person name="Park S."/>
            <person name="Yoon J.-H."/>
        </authorList>
    </citation>
    <scope>NUCLEOTIDE SEQUENCE [LARGE SCALE GENOMIC DNA]</scope>
    <source>
        <strain evidence="2 3">YSTF-M3</strain>
    </source>
</reference>
<dbReference type="Proteomes" id="UP000619238">
    <property type="component" value="Unassembled WGS sequence"/>
</dbReference>
<sequence>MNTYKFSTLVIITLFSSLFIACSSDDDAPVPVNEEELITTVTVTLTPTGGGTAITLESSDLDGDGPNDPVITVSGDLAAMTTYNGAVVLLNETVTPADNITSEVQAEAEEHQFFYTTNASLDLTTSNYDLDANMNPLGITFDLTTGAASTGTFTVTLRHEPTKPNTGLADAGGETDISSTFTVTVQ</sequence>
<comment type="caution">
    <text evidence="2">The sequence shown here is derived from an EMBL/GenBank/DDBJ whole genome shotgun (WGS) entry which is preliminary data.</text>
</comment>
<feature type="chain" id="PRO_5045714876" evidence="1">
    <location>
        <begin position="22"/>
        <end position="186"/>
    </location>
</feature>
<name>A0ABR7Q976_9FLAO</name>
<dbReference type="PROSITE" id="PS51257">
    <property type="entry name" value="PROKAR_LIPOPROTEIN"/>
    <property type="match status" value="1"/>
</dbReference>
<gene>
    <name evidence="2" type="ORF">H2O64_10535</name>
</gene>
<dbReference type="EMBL" id="JACGWS010000005">
    <property type="protein sequence ID" value="MBC8755110.1"/>
    <property type="molecule type" value="Genomic_DNA"/>
</dbReference>
<accession>A0ABR7Q976</accession>
<evidence type="ECO:0000313" key="2">
    <source>
        <dbReference type="EMBL" id="MBC8755110.1"/>
    </source>
</evidence>
<feature type="signal peptide" evidence="1">
    <location>
        <begin position="1"/>
        <end position="21"/>
    </location>
</feature>
<evidence type="ECO:0000256" key="1">
    <source>
        <dbReference type="SAM" id="SignalP"/>
    </source>
</evidence>
<keyword evidence="1" id="KW-0732">Signal</keyword>
<keyword evidence="3" id="KW-1185">Reference proteome</keyword>
<protein>
    <submittedName>
        <fullName evidence="2">Type 1 periplasmic binding fold superfamily protein</fullName>
    </submittedName>
</protein>